<evidence type="ECO:0000256" key="3">
    <source>
        <dbReference type="ARBA" id="ARBA00022490"/>
    </source>
</evidence>
<reference evidence="13" key="1">
    <citation type="journal article" date="2021" name="Nat. Commun.">
        <title>Genetic determinants of endophytism in the Arabidopsis root mycobiome.</title>
        <authorList>
            <person name="Mesny F."/>
            <person name="Miyauchi S."/>
            <person name="Thiergart T."/>
            <person name="Pickel B."/>
            <person name="Atanasova L."/>
            <person name="Karlsson M."/>
            <person name="Huettel B."/>
            <person name="Barry K.W."/>
            <person name="Haridas S."/>
            <person name="Chen C."/>
            <person name="Bauer D."/>
            <person name="Andreopoulos W."/>
            <person name="Pangilinan J."/>
            <person name="LaButti K."/>
            <person name="Riley R."/>
            <person name="Lipzen A."/>
            <person name="Clum A."/>
            <person name="Drula E."/>
            <person name="Henrissat B."/>
            <person name="Kohler A."/>
            <person name="Grigoriev I.V."/>
            <person name="Martin F.M."/>
            <person name="Hacquard S."/>
        </authorList>
    </citation>
    <scope>NUCLEOTIDE SEQUENCE</scope>
    <source>
        <strain evidence="13">MPI-CAGE-CH-0243</strain>
    </source>
</reference>
<keyword evidence="4 9" id="KW-0645">Protease</keyword>
<dbReference type="Pfam" id="PF01432">
    <property type="entry name" value="Peptidase_M3"/>
    <property type="match status" value="1"/>
</dbReference>
<proteinExistence type="inferred from homology"/>
<dbReference type="InterPro" id="IPR045090">
    <property type="entry name" value="Pept_M3A_M3B"/>
</dbReference>
<keyword evidence="10" id="KW-0812">Transmembrane</keyword>
<dbReference type="EMBL" id="JAGMWT010000010">
    <property type="protein sequence ID" value="KAH7121248.1"/>
    <property type="molecule type" value="Genomic_DNA"/>
</dbReference>
<feature type="domain" description="Peptidase M3A/M3B catalytic" evidence="11">
    <location>
        <begin position="724"/>
        <end position="1222"/>
    </location>
</feature>
<evidence type="ECO:0000313" key="14">
    <source>
        <dbReference type="Proteomes" id="UP000700596"/>
    </source>
</evidence>
<keyword evidence="7 9" id="KW-0862">Zinc</keyword>
<dbReference type="Gene3D" id="3.40.390.10">
    <property type="entry name" value="Collagenase (Catalytic Domain)"/>
    <property type="match status" value="1"/>
</dbReference>
<dbReference type="SUPFAM" id="SSF55486">
    <property type="entry name" value="Metalloproteases ('zincins'), catalytic domain"/>
    <property type="match status" value="1"/>
</dbReference>
<dbReference type="Gene3D" id="1.20.1050.40">
    <property type="entry name" value="Endopeptidase. Chain P, domain 1"/>
    <property type="match status" value="1"/>
</dbReference>
<feature type="transmembrane region" description="Helical" evidence="10">
    <location>
        <begin position="218"/>
        <end position="240"/>
    </location>
</feature>
<accession>A0A9P9IGM4</accession>
<dbReference type="InterPro" id="IPR001567">
    <property type="entry name" value="Pept_M3A_M3B_dom"/>
</dbReference>
<dbReference type="Gene3D" id="1.10.1370.10">
    <property type="entry name" value="Neurolysin, domain 3"/>
    <property type="match status" value="1"/>
</dbReference>
<dbReference type="GO" id="GO:0004222">
    <property type="term" value="F:metalloendopeptidase activity"/>
    <property type="evidence" value="ECO:0007669"/>
    <property type="project" value="InterPro"/>
</dbReference>
<feature type="transmembrane region" description="Helical" evidence="10">
    <location>
        <begin position="184"/>
        <end position="206"/>
    </location>
</feature>
<evidence type="ECO:0000313" key="13">
    <source>
        <dbReference type="EMBL" id="KAH7121248.1"/>
    </source>
</evidence>
<organism evidence="13 14">
    <name type="scientific">Dendryphion nanum</name>
    <dbReference type="NCBI Taxonomy" id="256645"/>
    <lineage>
        <taxon>Eukaryota</taxon>
        <taxon>Fungi</taxon>
        <taxon>Dikarya</taxon>
        <taxon>Ascomycota</taxon>
        <taxon>Pezizomycotina</taxon>
        <taxon>Dothideomycetes</taxon>
        <taxon>Pleosporomycetidae</taxon>
        <taxon>Pleosporales</taxon>
        <taxon>Torulaceae</taxon>
        <taxon>Dendryphion</taxon>
    </lineage>
</organism>
<gene>
    <name evidence="13" type="ORF">B0J11DRAFT_581993</name>
</gene>
<feature type="transmembrane region" description="Helical" evidence="10">
    <location>
        <begin position="6"/>
        <end position="30"/>
    </location>
</feature>
<keyword evidence="14" id="KW-1185">Reference proteome</keyword>
<comment type="similarity">
    <text evidence="2 9">Belongs to the peptidase M3 family.</text>
</comment>
<keyword evidence="6 9" id="KW-0378">Hydrolase</keyword>
<dbReference type="FunFam" id="3.40.390.10:FF:000006">
    <property type="entry name" value="Thimet oligopeptidase 1"/>
    <property type="match status" value="1"/>
</dbReference>
<keyword evidence="8 9" id="KW-0482">Metalloprotease</keyword>
<keyword evidence="10" id="KW-0472">Membrane</keyword>
<evidence type="ECO:0000256" key="9">
    <source>
        <dbReference type="RuleBase" id="RU003435"/>
    </source>
</evidence>
<comment type="caution">
    <text evidence="13">The sequence shown here is derived from an EMBL/GenBank/DDBJ whole genome shotgun (WGS) entry which is preliminary data.</text>
</comment>
<evidence type="ECO:0000259" key="12">
    <source>
        <dbReference type="Pfam" id="PF20684"/>
    </source>
</evidence>
<sequence length="1225" mass="138484">MYLRPGFVVFIVGCTLTSLSTIIVGLRYYCRYWLMGTTGPTDHFMLAAVIVTWGNTVVNYYQDKTSSSFRPSFFRIPEKRPLIQAAVQGTLLSWWIYRITYVIGLCFVKLSILFFYRAIASQKTFRRLVYATIGLVSLYTFSVTIASIFQCDNPSDSWDTAGYFSQFDRKPGIIKLKCYDPIRLWVVSSAVNLFSDVVILLLPIPTLLGLRVPMNKRLALIGIFSVGIMAIVASCVRMWVMALWAESPQNSARFGADLLLWGQVETNSGIISASVPFLRLIFRSREGERKRGGAESRGEEKRIIIGPPKLIGAEGEGEGEEDRDLEHGNRPLRKIEGKEFFGAEDRDMEREPGSPKWTPFITVPESLSLSSSSRESTHLDQRPGSRWLSIAQPTASIALHLHCTCTLFSASNSPAANSQTQHGVCQTNEALTHPIPAVHAYIKSPILASSRSRLFFLSIALFAAILAVLASFRLGVRAPNILAYIKPSQVPFSTSIQRPLLNSSMAPKQYQKPPQLPPRFTATPESLIEETKKLIDRSRNVQDAIVKEFTRDTANFKNTLLPVAHDDNKMAIEAHIIGFYQAVSTDQKLRDASTEAEKQLDDFSIESSMREDVFSLVDAVLQKKETLDPESQRMLEKDHKSYIRNGLGLPAGEKRARFKEIKKRLSEISIVFQKNLNEEQGGLWFTPEELAGTPEDLVSSLKKGEGEHEGKVWLTFKYPDLFPVLKYATNAETRKQVFIANENKCNENVPLFREAVLLRDEAARMLGYKSHAAFKIEDKMAKTTKTVNDFLGDLRTRLAPGGKTEIAKLLELKKQDLQDRGVTDGSESKYFLWDHRFYDRLLLEKEYSLDQQKIAEYFPLSTTIEGMLKIFEEIFGLVFIEIVGKDRDDLADGGKGSDIVWHEDVQIFSVWDDAGEGAGFVGYLYLDLFPRDGKYGHAANFNLQPGYIDENGKRRYPATALVCNFSKATPKKPSLLKHDEVVTLFHELGHGIHDLVSRTIYSRFHGTNTVRDFVEAPSQMLENWCWTPSQLRALSHHYSHLSPEYEAAYKESTGEDNKPAQQISQELVTNLISTKHVNDALFNLRQLHFGTFDMTVHEPASHEEVEKLDISSTYNRLRNEISQLDGPEALSETKDWTWGNGQATFGHLIGGYDAGYYGYLSSQVYSTDMFYTVFKDDPMNGKEGRRYRHTVLERGGSKEEMDILEEFLGRKPSTEAFYRELGISQ</sequence>
<keyword evidence="3" id="KW-0963">Cytoplasm</keyword>
<keyword evidence="10" id="KW-1133">Transmembrane helix</keyword>
<dbReference type="GO" id="GO:0046872">
    <property type="term" value="F:metal ion binding"/>
    <property type="evidence" value="ECO:0007669"/>
    <property type="project" value="UniProtKB-UniRule"/>
</dbReference>
<evidence type="ECO:0000256" key="1">
    <source>
        <dbReference type="ARBA" id="ARBA00004496"/>
    </source>
</evidence>
<evidence type="ECO:0000256" key="5">
    <source>
        <dbReference type="ARBA" id="ARBA00022723"/>
    </source>
</evidence>
<evidence type="ECO:0000256" key="10">
    <source>
        <dbReference type="SAM" id="Phobius"/>
    </source>
</evidence>
<keyword evidence="5 9" id="KW-0479">Metal-binding</keyword>
<dbReference type="OrthoDB" id="534666at2759"/>
<protein>
    <submittedName>
        <fullName evidence="13">Peptidase family M3-domain-containing protein</fullName>
    </submittedName>
</protein>
<feature type="transmembrane region" description="Helical" evidence="10">
    <location>
        <begin position="454"/>
        <end position="476"/>
    </location>
</feature>
<feature type="transmembrane region" description="Helical" evidence="10">
    <location>
        <begin position="128"/>
        <end position="149"/>
    </location>
</feature>
<evidence type="ECO:0000256" key="2">
    <source>
        <dbReference type="ARBA" id="ARBA00006040"/>
    </source>
</evidence>
<dbReference type="Proteomes" id="UP000700596">
    <property type="component" value="Unassembled WGS sequence"/>
</dbReference>
<evidence type="ECO:0000256" key="4">
    <source>
        <dbReference type="ARBA" id="ARBA00022670"/>
    </source>
</evidence>
<comment type="cofactor">
    <cofactor evidence="9">
        <name>Zn(2+)</name>
        <dbReference type="ChEBI" id="CHEBI:29105"/>
    </cofactor>
    <text evidence="9">Binds 1 zinc ion.</text>
</comment>
<dbReference type="Pfam" id="PF20684">
    <property type="entry name" value="Fung_rhodopsin"/>
    <property type="match status" value="1"/>
</dbReference>
<dbReference type="InterPro" id="IPR049326">
    <property type="entry name" value="Rhodopsin_dom_fungi"/>
</dbReference>
<dbReference type="PANTHER" id="PTHR11804">
    <property type="entry name" value="PROTEASE M3 THIMET OLIGOPEPTIDASE-RELATED"/>
    <property type="match status" value="1"/>
</dbReference>
<dbReference type="PANTHER" id="PTHR11804:SF84">
    <property type="entry name" value="SACCHAROLYSIN"/>
    <property type="match status" value="1"/>
</dbReference>
<dbReference type="CDD" id="cd06455">
    <property type="entry name" value="M3A_TOP"/>
    <property type="match status" value="1"/>
</dbReference>
<feature type="domain" description="Rhodopsin" evidence="12">
    <location>
        <begin position="26"/>
        <end position="283"/>
    </location>
</feature>
<evidence type="ECO:0000256" key="8">
    <source>
        <dbReference type="ARBA" id="ARBA00023049"/>
    </source>
</evidence>
<dbReference type="InterPro" id="IPR024077">
    <property type="entry name" value="Neurolysin/TOP_dom2"/>
</dbReference>
<evidence type="ECO:0000256" key="7">
    <source>
        <dbReference type="ARBA" id="ARBA00022833"/>
    </source>
</evidence>
<feature type="transmembrane region" description="Helical" evidence="10">
    <location>
        <begin position="95"/>
        <end position="116"/>
    </location>
</feature>
<dbReference type="GO" id="GO:0006518">
    <property type="term" value="P:peptide metabolic process"/>
    <property type="evidence" value="ECO:0007669"/>
    <property type="project" value="TreeGrafter"/>
</dbReference>
<dbReference type="InterPro" id="IPR024079">
    <property type="entry name" value="MetalloPept_cat_dom_sf"/>
</dbReference>
<dbReference type="GO" id="GO:0006508">
    <property type="term" value="P:proteolysis"/>
    <property type="evidence" value="ECO:0007669"/>
    <property type="project" value="UniProtKB-KW"/>
</dbReference>
<name>A0A9P9IGM4_9PLEO</name>
<dbReference type="GO" id="GO:0005758">
    <property type="term" value="C:mitochondrial intermembrane space"/>
    <property type="evidence" value="ECO:0007669"/>
    <property type="project" value="TreeGrafter"/>
</dbReference>
<dbReference type="AlphaFoldDB" id="A0A9P9IGM4"/>
<dbReference type="FunFam" id="1.20.1050.40:FF:000001">
    <property type="entry name" value="Thimet oligopeptidase 1"/>
    <property type="match status" value="1"/>
</dbReference>
<comment type="subcellular location">
    <subcellularLocation>
        <location evidence="1">Cytoplasm</location>
    </subcellularLocation>
</comment>
<feature type="transmembrane region" description="Helical" evidence="10">
    <location>
        <begin position="260"/>
        <end position="282"/>
    </location>
</feature>
<evidence type="ECO:0000259" key="11">
    <source>
        <dbReference type="Pfam" id="PF01432"/>
    </source>
</evidence>
<dbReference type="InterPro" id="IPR024080">
    <property type="entry name" value="Neurolysin/TOP_N"/>
</dbReference>
<evidence type="ECO:0000256" key="6">
    <source>
        <dbReference type="ARBA" id="ARBA00022801"/>
    </source>
</evidence>